<evidence type="ECO:0000313" key="2">
    <source>
        <dbReference type="Proteomes" id="UP000053841"/>
    </source>
</evidence>
<dbReference type="Proteomes" id="UP000053841">
    <property type="component" value="Unassembled WGS sequence"/>
</dbReference>
<protein>
    <submittedName>
        <fullName evidence="1">Uncharacterized protein</fullName>
    </submittedName>
</protein>
<reference evidence="1 2" key="1">
    <citation type="journal article" date="2013" name="PLoS Genet.">
        <title>Comparative genome structure, secondary metabolite, and effector coding capacity across Cochliobolus pathogens.</title>
        <authorList>
            <person name="Condon B.J."/>
            <person name="Leng Y."/>
            <person name="Wu D."/>
            <person name="Bushley K.E."/>
            <person name="Ohm R.A."/>
            <person name="Otillar R."/>
            <person name="Martin J."/>
            <person name="Schackwitz W."/>
            <person name="Grimwood J."/>
            <person name="MohdZainudin N."/>
            <person name="Xue C."/>
            <person name="Wang R."/>
            <person name="Manning V.A."/>
            <person name="Dhillon B."/>
            <person name="Tu Z.J."/>
            <person name="Steffenson B.J."/>
            <person name="Salamov A."/>
            <person name="Sun H."/>
            <person name="Lowry S."/>
            <person name="LaButti K."/>
            <person name="Han J."/>
            <person name="Copeland A."/>
            <person name="Lindquist E."/>
            <person name="Barry K."/>
            <person name="Schmutz J."/>
            <person name="Baker S.E."/>
            <person name="Ciuffetti L.M."/>
            <person name="Grigoriev I.V."/>
            <person name="Zhong S."/>
            <person name="Turgeon B.G."/>
        </authorList>
    </citation>
    <scope>NUCLEOTIDE SEQUENCE [LARGE SCALE GENOMIC DNA]</scope>
    <source>
        <strain evidence="1 2">26-R-13</strain>
    </source>
</reference>
<dbReference type="EMBL" id="KI964537">
    <property type="protein sequence ID" value="EUC39327.1"/>
    <property type="molecule type" value="Genomic_DNA"/>
</dbReference>
<organism evidence="1 2">
    <name type="scientific">Cochliobolus carbonum (strain 26-R-13)</name>
    <name type="common">Maize leaf spot fungus</name>
    <name type="synonym">Bipolaris zeicola</name>
    <dbReference type="NCBI Taxonomy" id="930089"/>
    <lineage>
        <taxon>Eukaryota</taxon>
        <taxon>Fungi</taxon>
        <taxon>Dikarya</taxon>
        <taxon>Ascomycota</taxon>
        <taxon>Pezizomycotina</taxon>
        <taxon>Dothideomycetes</taxon>
        <taxon>Pleosporomycetidae</taxon>
        <taxon>Pleosporales</taxon>
        <taxon>Pleosporineae</taxon>
        <taxon>Pleosporaceae</taxon>
        <taxon>Bipolaris</taxon>
    </lineage>
</organism>
<name>W6YJ10_COCC2</name>
<dbReference type="HOGENOM" id="CLU_3092862_0_0_1"/>
<gene>
    <name evidence="1" type="ORF">COCCADRAFT_80775</name>
</gene>
<dbReference type="GeneID" id="19151046"/>
<dbReference type="AlphaFoldDB" id="W6YJ10"/>
<sequence length="52" mass="6073">FHYLKKNQQGTITPYIHYSQPYYIFPPILPSIYPPFHSDINILSPTNPPILS</sequence>
<feature type="non-terminal residue" evidence="1">
    <location>
        <position position="1"/>
    </location>
</feature>
<dbReference type="RefSeq" id="XP_007706412.1">
    <property type="nucleotide sequence ID" value="XM_007708222.1"/>
</dbReference>
<accession>W6YJ10</accession>
<evidence type="ECO:0000313" key="1">
    <source>
        <dbReference type="EMBL" id="EUC39327.1"/>
    </source>
</evidence>
<proteinExistence type="predicted"/>
<dbReference type="KEGG" id="bze:COCCADRAFT_80775"/>
<keyword evidence="2" id="KW-1185">Reference proteome</keyword>